<accession>A0A841RA60</accession>
<dbReference type="AlphaFoldDB" id="A0A841RA60"/>
<comment type="caution">
    <text evidence="1">The sequence shown here is derived from an EMBL/GenBank/DDBJ whole genome shotgun (WGS) entry which is preliminary data.</text>
</comment>
<reference evidence="1 2" key="1">
    <citation type="submission" date="2020-08" db="EMBL/GenBank/DDBJ databases">
        <title>Genomic Encyclopedia of Type Strains, Phase IV (KMG-IV): sequencing the most valuable type-strain genomes for metagenomic binning, comparative biology and taxonomic classification.</title>
        <authorList>
            <person name="Goeker M."/>
        </authorList>
    </citation>
    <scope>NUCLEOTIDE SEQUENCE [LARGE SCALE GENOMIC DNA]</scope>
    <source>
        <strain evidence="1 2">DSM 2461</strain>
    </source>
</reference>
<evidence type="ECO:0000313" key="1">
    <source>
        <dbReference type="EMBL" id="MBB6480251.1"/>
    </source>
</evidence>
<keyword evidence="2" id="KW-1185">Reference proteome</keyword>
<protein>
    <submittedName>
        <fullName evidence="1">Uncharacterized protein</fullName>
    </submittedName>
</protein>
<dbReference type="Proteomes" id="UP000587760">
    <property type="component" value="Unassembled WGS sequence"/>
</dbReference>
<gene>
    <name evidence="1" type="ORF">HNR50_001909</name>
</gene>
<dbReference type="EMBL" id="JACHGJ010000002">
    <property type="protein sequence ID" value="MBB6480251.1"/>
    <property type="molecule type" value="Genomic_DNA"/>
</dbReference>
<evidence type="ECO:0000313" key="2">
    <source>
        <dbReference type="Proteomes" id="UP000587760"/>
    </source>
</evidence>
<sequence length="110" mass="13140">MKNYKIPEEIPEEGFLKITDVRNHSLTDHQKVVLMRRGNEFFNKGDIEQAKRIFLTIGYTDGIIRIGEYYYSHNEPFEAFKMFKLAPAPRRVENMIEQMTNVVRNWIEEN</sequence>
<dbReference type="RefSeq" id="WP_184746220.1">
    <property type="nucleotide sequence ID" value="NZ_JACHGJ010000002.1"/>
</dbReference>
<proteinExistence type="predicted"/>
<organism evidence="1 2">
    <name type="scientific">Spirochaeta isovalerica</name>
    <dbReference type="NCBI Taxonomy" id="150"/>
    <lineage>
        <taxon>Bacteria</taxon>
        <taxon>Pseudomonadati</taxon>
        <taxon>Spirochaetota</taxon>
        <taxon>Spirochaetia</taxon>
        <taxon>Spirochaetales</taxon>
        <taxon>Spirochaetaceae</taxon>
        <taxon>Spirochaeta</taxon>
    </lineage>
</organism>
<name>A0A841RA60_9SPIO</name>